<dbReference type="Gene3D" id="3.20.20.80">
    <property type="entry name" value="Glycosidases"/>
    <property type="match status" value="1"/>
</dbReference>
<dbReference type="EMBL" id="JAODOQ010000001">
    <property type="protein sequence ID" value="MCT8986699.1"/>
    <property type="molecule type" value="Genomic_DNA"/>
</dbReference>
<dbReference type="PANTHER" id="PTHR43002">
    <property type="entry name" value="GLYCOGEN DEBRANCHING ENZYME"/>
    <property type="match status" value="1"/>
</dbReference>
<gene>
    <name evidence="2" type="ORF">N4T56_09625</name>
</gene>
<reference evidence="2" key="1">
    <citation type="submission" date="2022-09" db="EMBL/GenBank/DDBJ databases">
        <title>Shewanella sp. KJ10-1 sp.nov, isolated from marine algae.</title>
        <authorList>
            <person name="Butt M."/>
            <person name="Lee J.K."/>
            <person name="Kim J.M."/>
            <person name="Choi D.G."/>
        </authorList>
    </citation>
    <scope>NUCLEOTIDE SEQUENCE</scope>
    <source>
        <strain evidence="2">KJ10-1</strain>
    </source>
</reference>
<comment type="caution">
    <text evidence="2">The sequence shown here is derived from an EMBL/GenBank/DDBJ whole genome shotgun (WGS) entry which is preliminary data.</text>
</comment>
<evidence type="ECO:0000313" key="3">
    <source>
        <dbReference type="Proteomes" id="UP001431192"/>
    </source>
</evidence>
<accession>A0ABT2P221</accession>
<protein>
    <recommendedName>
        <fullName evidence="4">Glycogen debranching enzyme</fullName>
    </recommendedName>
</protein>
<dbReference type="Proteomes" id="UP001431192">
    <property type="component" value="Unassembled WGS sequence"/>
</dbReference>
<evidence type="ECO:0000256" key="1">
    <source>
        <dbReference type="ARBA" id="ARBA00023295"/>
    </source>
</evidence>
<proteinExistence type="predicted"/>
<organism evidence="2 3">
    <name type="scientific">Shewanella phaeophyticola</name>
    <dbReference type="NCBI Taxonomy" id="2978345"/>
    <lineage>
        <taxon>Bacteria</taxon>
        <taxon>Pseudomonadati</taxon>
        <taxon>Pseudomonadota</taxon>
        <taxon>Gammaproteobacteria</taxon>
        <taxon>Alteromonadales</taxon>
        <taxon>Shewanellaceae</taxon>
        <taxon>Shewanella</taxon>
    </lineage>
</organism>
<name>A0ABT2P221_9GAMM</name>
<keyword evidence="3" id="KW-1185">Reference proteome</keyword>
<evidence type="ECO:0000313" key="2">
    <source>
        <dbReference type="EMBL" id="MCT8986699.1"/>
    </source>
</evidence>
<evidence type="ECO:0008006" key="4">
    <source>
        <dbReference type="Google" id="ProtNLM"/>
    </source>
</evidence>
<sequence length="181" mass="20606">MASTYSFRGIDNASYYRLLPNDKRFNINDTGCGNTFNLNHPQVLMLVMDSLRYWVEVMGVDGFRFDLASCLGREVYGFDPGSGFFDAITQDPVLCKVKLIAEPWDIGSGGYQLGNYPVAFSEWNDRYRDAMRRFWRGDSGMLPEFAKRFHGSSDFFEHNGRGYPLPVSTLSLVMMALPCMI</sequence>
<dbReference type="InterPro" id="IPR017853">
    <property type="entry name" value="GH"/>
</dbReference>
<keyword evidence="1" id="KW-0378">Hydrolase</keyword>
<dbReference type="SUPFAM" id="SSF51445">
    <property type="entry name" value="(Trans)glycosidases"/>
    <property type="match status" value="1"/>
</dbReference>
<keyword evidence="1" id="KW-0326">Glycosidase</keyword>